<organism evidence="2 3">
    <name type="scientific">Mycena alexandri</name>
    <dbReference type="NCBI Taxonomy" id="1745969"/>
    <lineage>
        <taxon>Eukaryota</taxon>
        <taxon>Fungi</taxon>
        <taxon>Dikarya</taxon>
        <taxon>Basidiomycota</taxon>
        <taxon>Agaricomycotina</taxon>
        <taxon>Agaricomycetes</taxon>
        <taxon>Agaricomycetidae</taxon>
        <taxon>Agaricales</taxon>
        <taxon>Marasmiineae</taxon>
        <taxon>Mycenaceae</taxon>
        <taxon>Mycena</taxon>
    </lineage>
</organism>
<accession>A0AAD6TEG0</accession>
<feature type="transmembrane region" description="Helical" evidence="1">
    <location>
        <begin position="30"/>
        <end position="50"/>
    </location>
</feature>
<keyword evidence="1" id="KW-0812">Transmembrane</keyword>
<keyword evidence="3" id="KW-1185">Reference proteome</keyword>
<comment type="caution">
    <text evidence="2">The sequence shown here is derived from an EMBL/GenBank/DDBJ whole genome shotgun (WGS) entry which is preliminary data.</text>
</comment>
<evidence type="ECO:0000313" key="2">
    <source>
        <dbReference type="EMBL" id="KAJ7042447.1"/>
    </source>
</evidence>
<proteinExistence type="predicted"/>
<name>A0AAD6TEG0_9AGAR</name>
<dbReference type="Proteomes" id="UP001218188">
    <property type="component" value="Unassembled WGS sequence"/>
</dbReference>
<feature type="transmembrane region" description="Helical" evidence="1">
    <location>
        <begin position="6"/>
        <end position="25"/>
    </location>
</feature>
<protein>
    <submittedName>
        <fullName evidence="2">Uncharacterized protein</fullName>
    </submittedName>
</protein>
<gene>
    <name evidence="2" type="ORF">C8F04DRAFT_1075946</name>
</gene>
<keyword evidence="1" id="KW-1133">Transmembrane helix</keyword>
<dbReference type="EMBL" id="JARJCM010000012">
    <property type="protein sequence ID" value="KAJ7042447.1"/>
    <property type="molecule type" value="Genomic_DNA"/>
</dbReference>
<dbReference type="AlphaFoldDB" id="A0AAD6TEG0"/>
<sequence>MGSSPITILTSCAMVLELLGLRSFLGRRSVFYLIAVVAVLSHTVAAQTLLGGQTFTNGLAVIDSPSPNNPGHAGSSLSIAIDVSGDGQLSAAASQPNSGLPTSYESLEIYLVSAQTNINMTVSSGPALLTSQSGSTVKHLNWPIPACIPAGNYNLTFYESSQYQGQGVFAITSIPIPVSNSNPSAPCSALNAVQPQPQVANPLIASPFMPGSVLTMSTMVGVSSAAAAPSSGTTPASTVTVISASATSDFLTLTLTLSDGVLNLPTVTVTASASASTVVVVSMDTVTETDQGIVTTYTQRSTFTTVVTARPTTANSDNSSGFIPVNAGPRLTSSTPLCLLLGAWTLSSVLLYSRMI</sequence>
<evidence type="ECO:0000256" key="1">
    <source>
        <dbReference type="SAM" id="Phobius"/>
    </source>
</evidence>
<reference evidence="2" key="1">
    <citation type="submission" date="2023-03" db="EMBL/GenBank/DDBJ databases">
        <title>Massive genome expansion in bonnet fungi (Mycena s.s.) driven by repeated elements and novel gene families across ecological guilds.</title>
        <authorList>
            <consortium name="Lawrence Berkeley National Laboratory"/>
            <person name="Harder C.B."/>
            <person name="Miyauchi S."/>
            <person name="Viragh M."/>
            <person name="Kuo A."/>
            <person name="Thoen E."/>
            <person name="Andreopoulos B."/>
            <person name="Lu D."/>
            <person name="Skrede I."/>
            <person name="Drula E."/>
            <person name="Henrissat B."/>
            <person name="Morin E."/>
            <person name="Kohler A."/>
            <person name="Barry K."/>
            <person name="LaButti K."/>
            <person name="Morin E."/>
            <person name="Salamov A."/>
            <person name="Lipzen A."/>
            <person name="Mereny Z."/>
            <person name="Hegedus B."/>
            <person name="Baldrian P."/>
            <person name="Stursova M."/>
            <person name="Weitz H."/>
            <person name="Taylor A."/>
            <person name="Grigoriev I.V."/>
            <person name="Nagy L.G."/>
            <person name="Martin F."/>
            <person name="Kauserud H."/>
        </authorList>
    </citation>
    <scope>NUCLEOTIDE SEQUENCE</scope>
    <source>
        <strain evidence="2">CBHHK200</strain>
    </source>
</reference>
<keyword evidence="1" id="KW-0472">Membrane</keyword>
<evidence type="ECO:0000313" key="3">
    <source>
        <dbReference type="Proteomes" id="UP001218188"/>
    </source>
</evidence>